<dbReference type="SUPFAM" id="SSF56601">
    <property type="entry name" value="beta-lactamase/transpeptidase-like"/>
    <property type="match status" value="1"/>
</dbReference>
<evidence type="ECO:0000313" key="5">
    <source>
        <dbReference type="Proteomes" id="UP001498476"/>
    </source>
</evidence>
<sequence>MSSKETRRPTSFSEPPLWSSTQKARVIYSGAAGRIDFDPGAKPFQADSFGWLASLTKIITVTSIMQIVERGFIGLDDDVRPLVPELAGMQILRGFDSDDKPILEDNTKDITLRILLTHTLGLRYDIADPDLVKWSKSVGRTATNLDWTREGFNTPLKFAPGEGWCYGTAVDWAGQVLERVTRKTLGEYMQENIFDPLGMDDTGFWPEKLPQTADRTVACTYREGDKLKPGPLPLPKEHEMESGGAGIFSTAHDYAVFFRGFLQGKLLQGKTLRTMFTPQLNEAQSSMLEMICYRPSGHDGFAPEFPTGLKLNHGIGGVINVEDVPGKRRKGSLMWSGMCNSRWWIDRETGIAGVLVLNVQPHGDPVVKRLYNELELAVYDALGKQ</sequence>
<evidence type="ECO:0000256" key="2">
    <source>
        <dbReference type="ARBA" id="ARBA00022801"/>
    </source>
</evidence>
<accession>A0ABR1HSV8</accession>
<dbReference type="InterPro" id="IPR001466">
    <property type="entry name" value="Beta-lactam-related"/>
</dbReference>
<evidence type="ECO:0000256" key="1">
    <source>
        <dbReference type="ARBA" id="ARBA00009009"/>
    </source>
</evidence>
<keyword evidence="5" id="KW-1185">Reference proteome</keyword>
<dbReference type="EMBL" id="JAZAVJ010000005">
    <property type="protein sequence ID" value="KAK7424254.1"/>
    <property type="molecule type" value="Genomic_DNA"/>
</dbReference>
<dbReference type="Pfam" id="PF00144">
    <property type="entry name" value="Beta-lactamase"/>
    <property type="match status" value="1"/>
</dbReference>
<dbReference type="PANTHER" id="PTHR43283">
    <property type="entry name" value="BETA-LACTAMASE-RELATED"/>
    <property type="match status" value="1"/>
</dbReference>
<protein>
    <recommendedName>
        <fullName evidence="3">Beta-lactamase-related domain-containing protein</fullName>
    </recommendedName>
</protein>
<feature type="domain" description="Beta-lactamase-related" evidence="3">
    <location>
        <begin position="22"/>
        <end position="375"/>
    </location>
</feature>
<dbReference type="InterPro" id="IPR012338">
    <property type="entry name" value="Beta-lactam/transpept-like"/>
</dbReference>
<organism evidence="4 5">
    <name type="scientific">Neonectria punicea</name>
    <dbReference type="NCBI Taxonomy" id="979145"/>
    <lineage>
        <taxon>Eukaryota</taxon>
        <taxon>Fungi</taxon>
        <taxon>Dikarya</taxon>
        <taxon>Ascomycota</taxon>
        <taxon>Pezizomycotina</taxon>
        <taxon>Sordariomycetes</taxon>
        <taxon>Hypocreomycetidae</taxon>
        <taxon>Hypocreales</taxon>
        <taxon>Nectriaceae</taxon>
        <taxon>Neonectria</taxon>
    </lineage>
</organism>
<evidence type="ECO:0000259" key="3">
    <source>
        <dbReference type="Pfam" id="PF00144"/>
    </source>
</evidence>
<dbReference type="InterPro" id="IPR050789">
    <property type="entry name" value="Diverse_Enzym_Activities"/>
</dbReference>
<dbReference type="PANTHER" id="PTHR43283:SF17">
    <property type="entry name" value="(LOVD), PUTATIVE (AFU_ORTHOLOGUE AFUA_5G00920)-RELATED"/>
    <property type="match status" value="1"/>
</dbReference>
<keyword evidence="2" id="KW-0378">Hydrolase</keyword>
<comment type="caution">
    <text evidence="4">The sequence shown here is derived from an EMBL/GenBank/DDBJ whole genome shotgun (WGS) entry which is preliminary data.</text>
</comment>
<proteinExistence type="inferred from homology"/>
<name>A0ABR1HSV8_9HYPO</name>
<reference evidence="4 5" key="1">
    <citation type="journal article" date="2025" name="Microbiol. Resour. Announc.">
        <title>Draft genome sequences for Neonectria magnoliae and Neonectria punicea, canker pathogens of Liriodendron tulipifera and Acer saccharum in West Virginia.</title>
        <authorList>
            <person name="Petronek H.M."/>
            <person name="Kasson M.T."/>
            <person name="Metheny A.M."/>
            <person name="Stauder C.M."/>
            <person name="Lovett B."/>
            <person name="Lynch S.C."/>
            <person name="Garnas J.R."/>
            <person name="Kasson L.R."/>
            <person name="Stajich J.E."/>
        </authorList>
    </citation>
    <scope>NUCLEOTIDE SEQUENCE [LARGE SCALE GENOMIC DNA]</scope>
    <source>
        <strain evidence="4 5">NRRL 64653</strain>
    </source>
</reference>
<evidence type="ECO:0000313" key="4">
    <source>
        <dbReference type="EMBL" id="KAK7424254.1"/>
    </source>
</evidence>
<gene>
    <name evidence="4" type="ORF">QQX98_000522</name>
</gene>
<dbReference type="Proteomes" id="UP001498476">
    <property type="component" value="Unassembled WGS sequence"/>
</dbReference>
<comment type="similarity">
    <text evidence="1">Belongs to the class-A beta-lactamase family.</text>
</comment>
<dbReference type="Gene3D" id="3.40.710.10">
    <property type="entry name" value="DD-peptidase/beta-lactamase superfamily"/>
    <property type="match status" value="1"/>
</dbReference>